<dbReference type="Proteomes" id="UP001596023">
    <property type="component" value="Unassembled WGS sequence"/>
</dbReference>
<reference evidence="2" key="1">
    <citation type="journal article" date="2019" name="Int. J. Syst. Evol. Microbiol.">
        <title>The Global Catalogue of Microorganisms (GCM) 10K type strain sequencing project: providing services to taxonomists for standard genome sequencing and annotation.</title>
        <authorList>
            <consortium name="The Broad Institute Genomics Platform"/>
            <consortium name="The Broad Institute Genome Sequencing Center for Infectious Disease"/>
            <person name="Wu L."/>
            <person name="Ma J."/>
        </authorList>
    </citation>
    <scope>NUCLEOTIDE SEQUENCE [LARGE SCALE GENOMIC DNA]</scope>
    <source>
        <strain evidence="2">CCUG 66188</strain>
    </source>
</reference>
<gene>
    <name evidence="1" type="ORF">ACFO6W_03220</name>
</gene>
<accession>A0ABV9KRV3</accession>
<proteinExistence type="predicted"/>
<keyword evidence="2" id="KW-1185">Reference proteome</keyword>
<dbReference type="RefSeq" id="WP_379993893.1">
    <property type="nucleotide sequence ID" value="NZ_JBHSGN010000024.1"/>
</dbReference>
<evidence type="ECO:0000313" key="2">
    <source>
        <dbReference type="Proteomes" id="UP001596023"/>
    </source>
</evidence>
<organism evidence="1 2">
    <name type="scientific">Dysgonomonas termitidis</name>
    <dbReference type="NCBI Taxonomy" id="1516126"/>
    <lineage>
        <taxon>Bacteria</taxon>
        <taxon>Pseudomonadati</taxon>
        <taxon>Bacteroidota</taxon>
        <taxon>Bacteroidia</taxon>
        <taxon>Bacteroidales</taxon>
        <taxon>Dysgonomonadaceae</taxon>
        <taxon>Dysgonomonas</taxon>
    </lineage>
</organism>
<sequence>MQIAYDYIGCIDIPDKLAEWTDHPGDCYKDLARLMQIDEVRDELGKIDAENLKLELKEYGAWTDEELNNHNDNLVRILWITCCNINERNA</sequence>
<dbReference type="EMBL" id="JBHSGN010000024">
    <property type="protein sequence ID" value="MFC4672698.1"/>
    <property type="molecule type" value="Genomic_DNA"/>
</dbReference>
<protein>
    <submittedName>
        <fullName evidence="1">Uncharacterized protein</fullName>
    </submittedName>
</protein>
<comment type="caution">
    <text evidence="1">The sequence shown here is derived from an EMBL/GenBank/DDBJ whole genome shotgun (WGS) entry which is preliminary data.</text>
</comment>
<evidence type="ECO:0000313" key="1">
    <source>
        <dbReference type="EMBL" id="MFC4672698.1"/>
    </source>
</evidence>
<name>A0ABV9KRV3_9BACT</name>